<feature type="region of interest" description="Disordered" evidence="1">
    <location>
        <begin position="755"/>
        <end position="802"/>
    </location>
</feature>
<dbReference type="InterPro" id="IPR015216">
    <property type="entry name" value="SANTA"/>
</dbReference>
<proteinExistence type="predicted"/>
<feature type="compositionally biased region" description="Polar residues" evidence="1">
    <location>
        <begin position="457"/>
        <end position="477"/>
    </location>
</feature>
<dbReference type="PANTHER" id="PTHR35311">
    <property type="entry name" value="KINETOCHORE-ASSOCIATED PROTEIN KNL-2 HOMOLOG"/>
    <property type="match status" value="1"/>
</dbReference>
<feature type="compositionally biased region" description="Polar residues" evidence="1">
    <location>
        <begin position="509"/>
        <end position="518"/>
    </location>
</feature>
<dbReference type="InterPro" id="IPR053090">
    <property type="entry name" value="Centromere_KNL-2_homolog"/>
</dbReference>
<feature type="domain" description="SANTA" evidence="2">
    <location>
        <begin position="10"/>
        <end position="102"/>
    </location>
</feature>
<feature type="region of interest" description="Disordered" evidence="1">
    <location>
        <begin position="316"/>
        <end position="345"/>
    </location>
</feature>
<dbReference type="EMBL" id="JAMWBK010000013">
    <property type="protein sequence ID" value="KAJ8900859.1"/>
    <property type="molecule type" value="Genomic_DNA"/>
</dbReference>
<feature type="compositionally biased region" description="Low complexity" evidence="1">
    <location>
        <begin position="656"/>
        <end position="667"/>
    </location>
</feature>
<comment type="caution">
    <text evidence="3">The sequence shown here is derived from an EMBL/GenBank/DDBJ whole genome shotgun (WGS) entry which is preliminary data.</text>
</comment>
<name>A0AAV8UED4_9RHOD</name>
<protein>
    <recommendedName>
        <fullName evidence="2">SANTA domain-containing protein</fullName>
    </recommendedName>
</protein>
<evidence type="ECO:0000256" key="1">
    <source>
        <dbReference type="SAM" id="MobiDB-lite"/>
    </source>
</evidence>
<reference evidence="3 4" key="1">
    <citation type="journal article" date="2023" name="Nat. Commun.">
        <title>Origin of minicircular mitochondrial genomes in red algae.</title>
        <authorList>
            <person name="Lee Y."/>
            <person name="Cho C.H."/>
            <person name="Lee Y.M."/>
            <person name="Park S.I."/>
            <person name="Yang J.H."/>
            <person name="West J.A."/>
            <person name="Bhattacharya D."/>
            <person name="Yoon H.S."/>
        </authorList>
    </citation>
    <scope>NUCLEOTIDE SEQUENCE [LARGE SCALE GENOMIC DNA]</scope>
    <source>
        <strain evidence="3 4">CCMP1338</strain>
        <tissue evidence="3">Whole cell</tissue>
    </source>
</reference>
<feature type="compositionally biased region" description="Polar residues" evidence="1">
    <location>
        <begin position="399"/>
        <end position="411"/>
    </location>
</feature>
<feature type="compositionally biased region" description="Basic residues" evidence="1">
    <location>
        <begin position="791"/>
        <end position="802"/>
    </location>
</feature>
<feature type="region of interest" description="Disordered" evidence="1">
    <location>
        <begin position="572"/>
        <end position="612"/>
    </location>
</feature>
<dbReference type="Pfam" id="PF09133">
    <property type="entry name" value="SANTA"/>
    <property type="match status" value="1"/>
</dbReference>
<feature type="region of interest" description="Disordered" evidence="1">
    <location>
        <begin position="398"/>
        <end position="533"/>
    </location>
</feature>
<gene>
    <name evidence="3" type="ORF">NDN08_000158</name>
</gene>
<evidence type="ECO:0000313" key="3">
    <source>
        <dbReference type="EMBL" id="KAJ8900859.1"/>
    </source>
</evidence>
<accession>A0AAV8UED4</accession>
<feature type="compositionally biased region" description="Basic and acidic residues" evidence="1">
    <location>
        <begin position="223"/>
        <end position="232"/>
    </location>
</feature>
<dbReference type="AlphaFoldDB" id="A0AAV8UED4"/>
<feature type="compositionally biased region" description="Low complexity" evidence="1">
    <location>
        <begin position="259"/>
        <end position="271"/>
    </location>
</feature>
<feature type="region of interest" description="Disordered" evidence="1">
    <location>
        <begin position="194"/>
        <end position="283"/>
    </location>
</feature>
<feature type="compositionally biased region" description="Polar residues" evidence="1">
    <location>
        <begin position="574"/>
        <end position="587"/>
    </location>
</feature>
<feature type="compositionally biased region" description="Basic and acidic residues" evidence="1">
    <location>
        <begin position="774"/>
        <end position="790"/>
    </location>
</feature>
<evidence type="ECO:0000313" key="4">
    <source>
        <dbReference type="Proteomes" id="UP001157974"/>
    </source>
</evidence>
<organism evidence="3 4">
    <name type="scientific">Rhodosorus marinus</name>
    <dbReference type="NCBI Taxonomy" id="101924"/>
    <lineage>
        <taxon>Eukaryota</taxon>
        <taxon>Rhodophyta</taxon>
        <taxon>Stylonematophyceae</taxon>
        <taxon>Stylonematales</taxon>
        <taxon>Stylonemataceae</taxon>
        <taxon>Rhodosorus</taxon>
    </lineage>
</organism>
<feature type="region of interest" description="Disordered" evidence="1">
    <location>
        <begin position="649"/>
        <end position="688"/>
    </location>
</feature>
<dbReference type="Proteomes" id="UP001157974">
    <property type="component" value="Unassembled WGS sequence"/>
</dbReference>
<feature type="compositionally biased region" description="Polar residues" evidence="1">
    <location>
        <begin position="239"/>
        <end position="256"/>
    </location>
</feature>
<keyword evidence="4" id="KW-1185">Reference proteome</keyword>
<sequence>MEEERDDEKVYLREWYVFLRYNRDRVKVLVRGRREVERGVLDQEPWQSSPIVRRLSPREVITKRGSCYVLVGPCDEKAAKASGVSSEVMELFRQGFNDGWKRIVMDMAFSWKQESTDTREKPAAQVTKTVTTAVPKLPNTLEFVEQDHDEMFSQPVPTSSPVISEPFTPRTREVGCEAQPHQIVNIADHLDILNRPEHADGSPPTPEVKCLSTVPAGIEEPVPDTRARKEGLAHPLESQPLNAEDVTNSMSKTNGVSGKGSSANSRRSSQISKKDADASRNENETLKLKVHDSANSSYSAPTYVALDDNGLITDDQAPGVEINSMPLTAKSPARDGGSSTQDDDEEVKAVDALSVGVAIAEVSKERASNGPVLVPMVAGAASRGRKRVSQIAPVLEVETGTNSAASGSAKTGPTGVMTREQDIEPRAKLRPRRGRNRTQLLVSPEAATGINPAGSYSRKTLATGNRGDQSVDNATETSTSVGKGSGGKHSSRKDGSPGIEGVSRKRTLLPSSSHQSTVEIEEGLTHAMSVEDNKNIREVLDNADTPGEQKRTADALPTPPKLAVVDKISFKPSEGTSSVKTQDSKISMQKVKSAPRESPPKRSRRSGNRELERLRTRIDYSVYYLPGPRNHRRESLRAGNACIDNAPSSEAHAKLSKGSELSSGGVSRSRKRSDRKMCTEETLPQKQESELISDSSLLKRAGVRTSRSGRVIMPVLEYWRNQTVRRGVLGIEDIEDPSNEMLSAKKRRYSEVKVRRKLFHDSNDEGESPLVNGQDRKDAKPAEQGNEKHKTNLKRRQRQTIG</sequence>
<dbReference type="PANTHER" id="PTHR35311:SF1">
    <property type="entry name" value="PROTEIN EMBRYO DEFECTIVE 1674"/>
    <property type="match status" value="1"/>
</dbReference>
<evidence type="ECO:0000259" key="2">
    <source>
        <dbReference type="Pfam" id="PF09133"/>
    </source>
</evidence>
<feature type="compositionally biased region" description="Basic and acidic residues" evidence="1">
    <location>
        <begin position="272"/>
        <end position="283"/>
    </location>
</feature>